<dbReference type="Proteomes" id="UP000277930">
    <property type="component" value="Chromosome 1"/>
</dbReference>
<gene>
    <name evidence="2" type="ORF">NCTC9702_01569</name>
</gene>
<evidence type="ECO:0000313" key="2">
    <source>
        <dbReference type="EMBL" id="VED34385.1"/>
    </source>
</evidence>
<dbReference type="EMBL" id="LR134246">
    <property type="protein sequence ID" value="VED34385.1"/>
    <property type="molecule type" value="Genomic_DNA"/>
</dbReference>
<evidence type="ECO:0000256" key="1">
    <source>
        <dbReference type="SAM" id="MobiDB-lite"/>
    </source>
</evidence>
<feature type="region of interest" description="Disordered" evidence="1">
    <location>
        <begin position="1"/>
        <end position="31"/>
    </location>
</feature>
<reference evidence="2 3" key="1">
    <citation type="submission" date="2018-12" db="EMBL/GenBank/DDBJ databases">
        <authorList>
            <consortium name="Pathogen Informatics"/>
        </authorList>
    </citation>
    <scope>NUCLEOTIDE SEQUENCE [LARGE SCALE GENOMIC DNA]</scope>
    <source>
        <strain evidence="2 3">NCTC9702</strain>
    </source>
</reference>
<protein>
    <submittedName>
        <fullName evidence="2">Uncharacterized protein</fullName>
    </submittedName>
</protein>
<organism evidence="2 3">
    <name type="scientific">Escherichia coli</name>
    <dbReference type="NCBI Taxonomy" id="562"/>
    <lineage>
        <taxon>Bacteria</taxon>
        <taxon>Pseudomonadati</taxon>
        <taxon>Pseudomonadota</taxon>
        <taxon>Gammaproteobacteria</taxon>
        <taxon>Enterobacterales</taxon>
        <taxon>Enterobacteriaceae</taxon>
        <taxon>Escherichia</taxon>
    </lineage>
</organism>
<evidence type="ECO:0000313" key="3">
    <source>
        <dbReference type="Proteomes" id="UP000277930"/>
    </source>
</evidence>
<name>A0A447XTS6_ECOLX</name>
<feature type="compositionally biased region" description="Polar residues" evidence="1">
    <location>
        <begin position="21"/>
        <end position="31"/>
    </location>
</feature>
<proteinExistence type="predicted"/>
<accession>A0A447XTS6</accession>
<feature type="compositionally biased region" description="Basic and acidic residues" evidence="1">
    <location>
        <begin position="1"/>
        <end position="17"/>
    </location>
</feature>
<dbReference type="AlphaFoldDB" id="A0A447XTS6"/>
<sequence>MPDAERGSAVEPGKRGENIVMTRQAQGANFT</sequence>